<name>A0A4R4NN34_9ACTN</name>
<dbReference type="InterPro" id="IPR025164">
    <property type="entry name" value="Toastrack_DUF4097"/>
</dbReference>
<protein>
    <recommendedName>
        <fullName evidence="1">DUF4097 domain-containing protein</fullName>
    </recommendedName>
</protein>
<accession>A0A4R4NN34</accession>
<gene>
    <name evidence="2" type="ORF">E1267_08125</name>
</gene>
<sequence length="258" mass="27541">MRAVWLTLGALTTIVALLASTTALWHGFASTRMPEDTRQRSIPFSDRKIKISSSRGDVHVSIVPGQAGEVFIRGTVRWTRDRPTVSEDWDARTSTLRLDVACPETGRPEDARCMADYLLSVPPETDIEAGTTRGGLNASHVFGDVRLTSVSGTVHVNDLAGSLWARVGTGDINADGLNADRTDVEVGAGDVNLSFVNPPSAVRAVVRTSGDVGVFVNSGSYDLSVAGRDTSVDIDKDPASPRKITARAPDGYVTLCCR</sequence>
<evidence type="ECO:0000313" key="3">
    <source>
        <dbReference type="Proteomes" id="UP000295157"/>
    </source>
</evidence>
<dbReference type="Proteomes" id="UP000295157">
    <property type="component" value="Unassembled WGS sequence"/>
</dbReference>
<keyword evidence="3" id="KW-1185">Reference proteome</keyword>
<proteinExistence type="predicted"/>
<evidence type="ECO:0000259" key="1">
    <source>
        <dbReference type="Pfam" id="PF13349"/>
    </source>
</evidence>
<feature type="domain" description="DUF4097" evidence="1">
    <location>
        <begin position="49"/>
        <end position="216"/>
    </location>
</feature>
<dbReference type="Pfam" id="PF13349">
    <property type="entry name" value="DUF4097"/>
    <property type="match status" value="1"/>
</dbReference>
<comment type="caution">
    <text evidence="2">The sequence shown here is derived from an EMBL/GenBank/DDBJ whole genome shotgun (WGS) entry which is preliminary data.</text>
</comment>
<dbReference type="OrthoDB" id="3520907at2"/>
<organism evidence="2 3">
    <name type="scientific">Nonomuraea longispora</name>
    <dbReference type="NCBI Taxonomy" id="1848320"/>
    <lineage>
        <taxon>Bacteria</taxon>
        <taxon>Bacillati</taxon>
        <taxon>Actinomycetota</taxon>
        <taxon>Actinomycetes</taxon>
        <taxon>Streptosporangiales</taxon>
        <taxon>Streptosporangiaceae</taxon>
        <taxon>Nonomuraea</taxon>
    </lineage>
</organism>
<dbReference type="AlphaFoldDB" id="A0A4R4NN34"/>
<reference evidence="2 3" key="1">
    <citation type="submission" date="2019-02" db="EMBL/GenBank/DDBJ databases">
        <title>Draft genome sequences of novel Actinobacteria.</title>
        <authorList>
            <person name="Sahin N."/>
            <person name="Ay H."/>
            <person name="Saygin H."/>
        </authorList>
    </citation>
    <scope>NUCLEOTIDE SEQUENCE [LARGE SCALE GENOMIC DNA]</scope>
    <source>
        <strain evidence="2 3">KC201</strain>
    </source>
</reference>
<dbReference type="RefSeq" id="WP_132331375.1">
    <property type="nucleotide sequence ID" value="NZ_SMJZ01000019.1"/>
</dbReference>
<evidence type="ECO:0000313" key="2">
    <source>
        <dbReference type="EMBL" id="TDC09263.1"/>
    </source>
</evidence>
<dbReference type="EMBL" id="SMJZ01000019">
    <property type="protein sequence ID" value="TDC09263.1"/>
    <property type="molecule type" value="Genomic_DNA"/>
</dbReference>